<dbReference type="EMBL" id="CATOUU010000937">
    <property type="protein sequence ID" value="CAI9961125.1"/>
    <property type="molecule type" value="Genomic_DNA"/>
</dbReference>
<accession>A0AA86QM71</accession>
<reference evidence="2 3" key="2">
    <citation type="submission" date="2024-07" db="EMBL/GenBank/DDBJ databases">
        <authorList>
            <person name="Akdeniz Z."/>
        </authorList>
    </citation>
    <scope>NUCLEOTIDE SEQUENCE [LARGE SCALE GENOMIC DNA]</scope>
</reference>
<sequence>MCFIYQFLKIDQTINISQNSARPNRLRKVKSPGSGSVKLLSKIGMAKGMPSTSLQDWKAATAPLLPQKRRWYDDKLVLHNLELRHPPSFTYRHPKCSDTDTFDFLQQRCLQLNYKKGCK</sequence>
<reference evidence="1" key="1">
    <citation type="submission" date="2023-06" db="EMBL/GenBank/DDBJ databases">
        <authorList>
            <person name="Kurt Z."/>
        </authorList>
    </citation>
    <scope>NUCLEOTIDE SEQUENCE</scope>
</reference>
<protein>
    <submittedName>
        <fullName evidence="2">Hypothetical_protein</fullName>
    </submittedName>
</protein>
<evidence type="ECO:0000313" key="2">
    <source>
        <dbReference type="EMBL" id="CAL5995807.1"/>
    </source>
</evidence>
<dbReference type="EMBL" id="CAXDID020000033">
    <property type="protein sequence ID" value="CAL5995807.1"/>
    <property type="molecule type" value="Genomic_DNA"/>
</dbReference>
<proteinExistence type="predicted"/>
<comment type="caution">
    <text evidence="1">The sequence shown here is derived from an EMBL/GenBank/DDBJ whole genome shotgun (WGS) entry which is preliminary data.</text>
</comment>
<evidence type="ECO:0000313" key="3">
    <source>
        <dbReference type="Proteomes" id="UP001642409"/>
    </source>
</evidence>
<evidence type="ECO:0000313" key="1">
    <source>
        <dbReference type="EMBL" id="CAI9961125.1"/>
    </source>
</evidence>
<dbReference type="AlphaFoldDB" id="A0AA86QM71"/>
<gene>
    <name evidence="2" type="ORF">HINF_LOCUS14259</name>
    <name evidence="1" type="ORF">HINF_LOCUS48770</name>
</gene>
<name>A0AA86QM71_9EUKA</name>
<organism evidence="1">
    <name type="scientific">Hexamita inflata</name>
    <dbReference type="NCBI Taxonomy" id="28002"/>
    <lineage>
        <taxon>Eukaryota</taxon>
        <taxon>Metamonada</taxon>
        <taxon>Diplomonadida</taxon>
        <taxon>Hexamitidae</taxon>
        <taxon>Hexamitinae</taxon>
        <taxon>Hexamita</taxon>
    </lineage>
</organism>
<keyword evidence="3" id="KW-1185">Reference proteome</keyword>
<dbReference type="Proteomes" id="UP001642409">
    <property type="component" value="Unassembled WGS sequence"/>
</dbReference>